<proteinExistence type="predicted"/>
<evidence type="ECO:0000313" key="1">
    <source>
        <dbReference type="EMBL" id="KAB5605780.1"/>
    </source>
</evidence>
<dbReference type="EMBL" id="RQSP01000037">
    <property type="protein sequence ID" value="KAB5605780.1"/>
    <property type="molecule type" value="Genomic_DNA"/>
</dbReference>
<organism evidence="1 2">
    <name type="scientific">Bifidobacterium jacchi</name>
    <dbReference type="NCBI Taxonomy" id="2490545"/>
    <lineage>
        <taxon>Bacteria</taxon>
        <taxon>Bacillati</taxon>
        <taxon>Actinomycetota</taxon>
        <taxon>Actinomycetes</taxon>
        <taxon>Bifidobacteriales</taxon>
        <taxon>Bifidobacteriaceae</taxon>
        <taxon>Bifidobacterium</taxon>
    </lineage>
</organism>
<gene>
    <name evidence="1" type="ORF">EHS19_08725</name>
</gene>
<keyword evidence="2" id="KW-1185">Reference proteome</keyword>
<reference evidence="1 2" key="1">
    <citation type="journal article" date="2019" name="Int. J. Syst. Evol. Microbiol.">
        <title>Bifidobacterium jacchi sp. nov., isolated from the faeces of a baby common marmoset (Callithrix jacchus).</title>
        <authorList>
            <person name="Modesto M."/>
            <person name="Watanabe K."/>
            <person name="Arita M."/>
            <person name="Satti M."/>
            <person name="Oki K."/>
            <person name="Sciavilla P."/>
            <person name="Patavino C."/>
            <person name="Camma C."/>
            <person name="Michelini S."/>
            <person name="Sgorbati B."/>
            <person name="Mattarelli P."/>
        </authorList>
    </citation>
    <scope>NUCLEOTIDE SEQUENCE [LARGE SCALE GENOMIC DNA]</scope>
    <source>
        <strain evidence="1 2">MRM 9.3</strain>
    </source>
</reference>
<comment type="caution">
    <text evidence="1">The sequence shown here is derived from an EMBL/GenBank/DDBJ whole genome shotgun (WGS) entry which is preliminary data.</text>
</comment>
<dbReference type="Proteomes" id="UP000326336">
    <property type="component" value="Unassembled WGS sequence"/>
</dbReference>
<dbReference type="AlphaFoldDB" id="A0A5N5RFV8"/>
<name>A0A5N5RFV8_9BIFI</name>
<protein>
    <submittedName>
        <fullName evidence="1">Uncharacterized protein</fullName>
    </submittedName>
</protein>
<sequence>MCEQAYTLLVPLNKEGENELLGTGGDADLPNCQEFDLTEKESWLLDPLFDSYNAMFGIIIDYYEEEFILAKDIPQALTMAKTTLKRSTDETEQRGLNTLISALQMAENHDTCMEIVG</sequence>
<accession>A0A5N5RFV8</accession>
<evidence type="ECO:0000313" key="2">
    <source>
        <dbReference type="Proteomes" id="UP000326336"/>
    </source>
</evidence>
<dbReference type="RefSeq" id="WP_151917366.1">
    <property type="nucleotide sequence ID" value="NZ_RQSP01000037.1"/>
</dbReference>